<evidence type="ECO:0000313" key="3">
    <source>
        <dbReference type="Proteomes" id="UP000008281"/>
    </source>
</evidence>
<dbReference type="AlphaFoldDB" id="E3MTG9"/>
<dbReference type="InterPro" id="IPR018817">
    <property type="entry name" value="7TM_GPCR_serpentine_rcpt_Srz"/>
</dbReference>
<gene>
    <name evidence="2" type="ORF">CRE_19824</name>
</gene>
<dbReference type="InParanoid" id="E3MTG9"/>
<keyword evidence="1" id="KW-0472">Membrane</keyword>
<feature type="non-terminal residue" evidence="2">
    <location>
        <position position="259"/>
    </location>
</feature>
<evidence type="ECO:0000313" key="2">
    <source>
        <dbReference type="EMBL" id="EFP08783.1"/>
    </source>
</evidence>
<feature type="transmembrane region" description="Helical" evidence="1">
    <location>
        <begin position="138"/>
        <end position="157"/>
    </location>
</feature>
<keyword evidence="3" id="KW-1185">Reference proteome</keyword>
<dbReference type="PANTHER" id="PTHR31720">
    <property type="entry name" value="SERPENTINE RECEPTOR, CLASS Z-RELATED"/>
    <property type="match status" value="1"/>
</dbReference>
<evidence type="ECO:0000256" key="1">
    <source>
        <dbReference type="SAM" id="Phobius"/>
    </source>
</evidence>
<feature type="transmembrane region" description="Helical" evidence="1">
    <location>
        <begin position="83"/>
        <end position="106"/>
    </location>
</feature>
<dbReference type="PANTHER" id="PTHR31720:SF12">
    <property type="entry name" value="SERPENTINE RECEPTOR, CLASS T-RELATED"/>
    <property type="match status" value="1"/>
</dbReference>
<keyword evidence="1" id="KW-1133">Transmembrane helix</keyword>
<organism evidence="3">
    <name type="scientific">Caenorhabditis remanei</name>
    <name type="common">Caenorhabditis vulgaris</name>
    <dbReference type="NCBI Taxonomy" id="31234"/>
    <lineage>
        <taxon>Eukaryota</taxon>
        <taxon>Metazoa</taxon>
        <taxon>Ecdysozoa</taxon>
        <taxon>Nematoda</taxon>
        <taxon>Chromadorea</taxon>
        <taxon>Rhabditida</taxon>
        <taxon>Rhabditina</taxon>
        <taxon>Rhabditomorpha</taxon>
        <taxon>Rhabditoidea</taxon>
        <taxon>Rhabditidae</taxon>
        <taxon>Peloderinae</taxon>
        <taxon>Caenorhabditis</taxon>
    </lineage>
</organism>
<feature type="transmembrane region" description="Helical" evidence="1">
    <location>
        <begin position="39"/>
        <end position="63"/>
    </location>
</feature>
<protein>
    <submittedName>
        <fullName evidence="2">Uncharacterized protein</fullName>
    </submittedName>
</protein>
<dbReference type="EMBL" id="DS268476">
    <property type="protein sequence ID" value="EFP08783.1"/>
    <property type="molecule type" value="Genomic_DNA"/>
</dbReference>
<keyword evidence="1" id="KW-0812">Transmembrane</keyword>
<dbReference type="HOGENOM" id="CLU_056063_1_1_1"/>
<dbReference type="Proteomes" id="UP000008281">
    <property type="component" value="Unassembled WGS sequence"/>
</dbReference>
<dbReference type="Pfam" id="PF10325">
    <property type="entry name" value="7TM_GPCR_Srz"/>
    <property type="match status" value="1"/>
</dbReference>
<name>E3MTG9_CAERE</name>
<feature type="transmembrane region" description="Helical" evidence="1">
    <location>
        <begin position="112"/>
        <end position="131"/>
    </location>
</feature>
<feature type="transmembrane region" description="Helical" evidence="1">
    <location>
        <begin position="210"/>
        <end position="229"/>
    </location>
</feature>
<feature type="transmembrane region" description="Helical" evidence="1">
    <location>
        <begin position="169"/>
        <end position="189"/>
    </location>
</feature>
<accession>E3MTG9</accession>
<proteinExistence type="predicted"/>
<sequence>MNYLESYNNTGTYQPVETLFAPANSTMIDLETVVSYTNYLIFIVIVGVSACVQVILFPFYIYVHRVNDKKDREMPIYPILNHLYYSMIYQTITLFCLCIDVVFLALSDRDVTLLPVLIQVLLFLPLLLLLTRHMFTKVYVILLSILAIQRFFLYFYPTFEKQWLVKKNGFRLLIYLIYCLVACEDLLFLMRSATYGKDAFNKSLFSMHTILTILLISSSMLYIPIYVSVRKLSHLMSSQLNKPHRYIVWQTVLLAVGKV</sequence>
<reference evidence="2" key="1">
    <citation type="submission" date="2007-07" db="EMBL/GenBank/DDBJ databases">
        <title>PCAP assembly of the Caenorhabditis remanei genome.</title>
        <authorList>
            <consortium name="The Caenorhabditis remanei Sequencing Consortium"/>
            <person name="Wilson R.K."/>
        </authorList>
    </citation>
    <scope>NUCLEOTIDE SEQUENCE [LARGE SCALE GENOMIC DNA]</scope>
    <source>
        <strain evidence="2">PB4641</strain>
    </source>
</reference>